<proteinExistence type="predicted"/>
<accession>A0A9W8H8I3</accession>
<dbReference type="OrthoDB" id="5522061at2759"/>
<dbReference type="EMBL" id="JANBUL010000231">
    <property type="protein sequence ID" value="KAJ2778401.1"/>
    <property type="molecule type" value="Genomic_DNA"/>
</dbReference>
<keyword evidence="2" id="KW-1185">Reference proteome</keyword>
<organism evidence="1 2">
    <name type="scientific">Coemansia javaensis</name>
    <dbReference type="NCBI Taxonomy" id="2761396"/>
    <lineage>
        <taxon>Eukaryota</taxon>
        <taxon>Fungi</taxon>
        <taxon>Fungi incertae sedis</taxon>
        <taxon>Zoopagomycota</taxon>
        <taxon>Kickxellomycotina</taxon>
        <taxon>Kickxellomycetes</taxon>
        <taxon>Kickxellales</taxon>
        <taxon>Kickxellaceae</taxon>
        <taxon>Coemansia</taxon>
    </lineage>
</organism>
<sequence length="166" mass="16768">MPVLLGSIRRGAGRALRAAGRRLSGGGGAAFPLGGPAWSVAGLLRKPAGVDVPRELAGDLSRADIEHLCALAGLKMPGSDGDPQALARAVAEINGLRDFLSHICAASRSADLAAAEPLERIAEPLRFTAADRAAGLAPAGGADAGVGRRVLRGAQRTSGAYFVVEA</sequence>
<reference evidence="1" key="1">
    <citation type="submission" date="2022-07" db="EMBL/GenBank/DDBJ databases">
        <title>Phylogenomic reconstructions and comparative analyses of Kickxellomycotina fungi.</title>
        <authorList>
            <person name="Reynolds N.K."/>
            <person name="Stajich J.E."/>
            <person name="Barry K."/>
            <person name="Grigoriev I.V."/>
            <person name="Crous P."/>
            <person name="Smith M.E."/>
        </authorList>
    </citation>
    <scope>NUCLEOTIDE SEQUENCE</scope>
    <source>
        <strain evidence="1">NBRC 105414</strain>
    </source>
</reference>
<name>A0A9W8H8I3_9FUNG</name>
<dbReference type="AlphaFoldDB" id="A0A9W8H8I3"/>
<evidence type="ECO:0000313" key="1">
    <source>
        <dbReference type="EMBL" id="KAJ2778401.1"/>
    </source>
</evidence>
<gene>
    <name evidence="1" type="ORF">H4R18_004621</name>
</gene>
<dbReference type="Proteomes" id="UP001140217">
    <property type="component" value="Unassembled WGS sequence"/>
</dbReference>
<protein>
    <submittedName>
        <fullName evidence="1">Uncharacterized protein</fullName>
    </submittedName>
</protein>
<evidence type="ECO:0000313" key="2">
    <source>
        <dbReference type="Proteomes" id="UP001140217"/>
    </source>
</evidence>
<comment type="caution">
    <text evidence="1">The sequence shown here is derived from an EMBL/GenBank/DDBJ whole genome shotgun (WGS) entry which is preliminary data.</text>
</comment>